<evidence type="ECO:0000313" key="4">
    <source>
        <dbReference type="Proteomes" id="UP000297031"/>
    </source>
</evidence>
<feature type="transmembrane region" description="Helical" evidence="1">
    <location>
        <begin position="48"/>
        <end position="69"/>
    </location>
</feature>
<feature type="domain" description="M23ase beta-sheet core" evidence="2">
    <location>
        <begin position="196"/>
        <end position="285"/>
    </location>
</feature>
<dbReference type="EMBL" id="CP039393">
    <property type="protein sequence ID" value="QCD35952.1"/>
    <property type="molecule type" value="Genomic_DNA"/>
</dbReference>
<keyword evidence="4" id="KW-1185">Reference proteome</keyword>
<organism evidence="3 4">
    <name type="scientific">Muribaculum gordoncarteri</name>
    <dbReference type="NCBI Taxonomy" id="2530390"/>
    <lineage>
        <taxon>Bacteria</taxon>
        <taxon>Pseudomonadati</taxon>
        <taxon>Bacteroidota</taxon>
        <taxon>Bacteroidia</taxon>
        <taxon>Bacteroidales</taxon>
        <taxon>Muribaculaceae</taxon>
        <taxon>Muribaculum</taxon>
    </lineage>
</organism>
<evidence type="ECO:0000256" key="1">
    <source>
        <dbReference type="SAM" id="Phobius"/>
    </source>
</evidence>
<dbReference type="KEGG" id="mgod:E7746_08700"/>
<dbReference type="InterPro" id="IPR016047">
    <property type="entry name" value="M23ase_b-sheet_dom"/>
</dbReference>
<dbReference type="PANTHER" id="PTHR21666:SF270">
    <property type="entry name" value="MUREIN HYDROLASE ACTIVATOR ENVC"/>
    <property type="match status" value="1"/>
</dbReference>
<sequence>MKEKSDTTAKNTVKRAHSFKTNPRFRLSFINENTFNEVWTVKMSQRKVVLALILLLSAIGCMVATLIIFTPIRTLLPGYLKESQRQENIFNSMRIDSLSTEVSIHNAYISNLERILNDRIEEVSPTHYNDTISPAPTDSLIGATSAEKQFVRQFEEREKFNLNVLSPIAAEGVTFFTPVNGATIMSPDNDRPAEITLIVPRNAPVSSIYNGSVVDCYYTVGQGYTYIIQHPNGFMSKYSGLGSAFADKGQHVDTGSAIGLTGNSANSTQNLVTFELWNKGTRLNPREYIPF</sequence>
<dbReference type="InterPro" id="IPR011055">
    <property type="entry name" value="Dup_hybrid_motif"/>
</dbReference>
<dbReference type="Pfam" id="PF01551">
    <property type="entry name" value="Peptidase_M23"/>
    <property type="match status" value="1"/>
</dbReference>
<evidence type="ECO:0000313" key="3">
    <source>
        <dbReference type="EMBL" id="QCD35952.1"/>
    </source>
</evidence>
<keyword evidence="1" id="KW-0812">Transmembrane</keyword>
<protein>
    <submittedName>
        <fullName evidence="3">M23 family metallopeptidase</fullName>
    </submittedName>
</protein>
<dbReference type="AlphaFoldDB" id="A0A4P7VJQ4"/>
<dbReference type="CDD" id="cd12797">
    <property type="entry name" value="M23_peptidase"/>
    <property type="match status" value="1"/>
</dbReference>
<accession>A0A4P7VJQ4</accession>
<dbReference type="InterPro" id="IPR050570">
    <property type="entry name" value="Cell_wall_metabolism_enzyme"/>
</dbReference>
<gene>
    <name evidence="3" type="ORF">E7746_08700</name>
</gene>
<dbReference type="OrthoDB" id="9814377at2"/>
<dbReference type="Gene3D" id="2.70.70.10">
    <property type="entry name" value="Glucose Permease (Domain IIA)"/>
    <property type="match status" value="1"/>
</dbReference>
<dbReference type="SUPFAM" id="SSF51261">
    <property type="entry name" value="Duplicated hybrid motif"/>
    <property type="match status" value="1"/>
</dbReference>
<reference evidence="3 4" key="1">
    <citation type="submission" date="2019-02" db="EMBL/GenBank/DDBJ databases">
        <title>Isolation and identification of novel species under the genus Muribaculum.</title>
        <authorList>
            <person name="Miyake S."/>
            <person name="Ding Y."/>
            <person name="Low A."/>
            <person name="Soh M."/>
            <person name="Seedorf H."/>
        </authorList>
    </citation>
    <scope>NUCLEOTIDE SEQUENCE [LARGE SCALE GENOMIC DNA]</scope>
    <source>
        <strain evidence="3 4">TLL-A4</strain>
    </source>
</reference>
<keyword evidence="1" id="KW-0472">Membrane</keyword>
<dbReference type="Proteomes" id="UP000297031">
    <property type="component" value="Chromosome"/>
</dbReference>
<dbReference type="RefSeq" id="WP_136410556.1">
    <property type="nucleotide sequence ID" value="NZ_CANQMU010000006.1"/>
</dbReference>
<evidence type="ECO:0000259" key="2">
    <source>
        <dbReference type="Pfam" id="PF01551"/>
    </source>
</evidence>
<keyword evidence="1" id="KW-1133">Transmembrane helix</keyword>
<dbReference type="GO" id="GO:0004222">
    <property type="term" value="F:metalloendopeptidase activity"/>
    <property type="evidence" value="ECO:0007669"/>
    <property type="project" value="TreeGrafter"/>
</dbReference>
<name>A0A4P7VJQ4_9BACT</name>
<proteinExistence type="predicted"/>
<dbReference type="PANTHER" id="PTHR21666">
    <property type="entry name" value="PEPTIDASE-RELATED"/>
    <property type="match status" value="1"/>
</dbReference>